<evidence type="ECO:0000313" key="1">
    <source>
        <dbReference type="EMBL" id="MBA0631017.1"/>
    </source>
</evidence>
<dbReference type="AlphaFoldDB" id="A0A7J8SY17"/>
<reference evidence="1 2" key="1">
    <citation type="journal article" date="2019" name="Genome Biol. Evol.">
        <title>Insights into the evolution of the New World diploid cottons (Gossypium, subgenus Houzingenia) based on genome sequencing.</title>
        <authorList>
            <person name="Grover C.E."/>
            <person name="Arick M.A. 2nd"/>
            <person name="Thrash A."/>
            <person name="Conover J.L."/>
            <person name="Sanders W.S."/>
            <person name="Peterson D.G."/>
            <person name="Frelichowski J.E."/>
            <person name="Scheffler J.A."/>
            <person name="Scheffler B.E."/>
            <person name="Wendel J.F."/>
        </authorList>
    </citation>
    <scope>NUCLEOTIDE SEQUENCE [LARGE SCALE GENOMIC DNA]</scope>
    <source>
        <strain evidence="1">27</strain>
        <tissue evidence="1">Leaf</tissue>
    </source>
</reference>
<sequence>MLEGLCLVWDKWFQKLELECDNGLLVETILAGGDVDSRMTELRL</sequence>
<protein>
    <recommendedName>
        <fullName evidence="3">RNase H type-1 domain-containing protein</fullName>
    </recommendedName>
</protein>
<evidence type="ECO:0008006" key="3">
    <source>
        <dbReference type="Google" id="ProtNLM"/>
    </source>
</evidence>
<dbReference type="EMBL" id="JABFAC010000012">
    <property type="protein sequence ID" value="MBA0631017.1"/>
    <property type="molecule type" value="Genomic_DNA"/>
</dbReference>
<organism evidence="1 2">
    <name type="scientific">Gossypium davidsonii</name>
    <name type="common">Davidson's cotton</name>
    <name type="synonym">Gossypium klotzschianum subsp. davidsonii</name>
    <dbReference type="NCBI Taxonomy" id="34287"/>
    <lineage>
        <taxon>Eukaryota</taxon>
        <taxon>Viridiplantae</taxon>
        <taxon>Streptophyta</taxon>
        <taxon>Embryophyta</taxon>
        <taxon>Tracheophyta</taxon>
        <taxon>Spermatophyta</taxon>
        <taxon>Magnoliopsida</taxon>
        <taxon>eudicotyledons</taxon>
        <taxon>Gunneridae</taxon>
        <taxon>Pentapetalae</taxon>
        <taxon>rosids</taxon>
        <taxon>malvids</taxon>
        <taxon>Malvales</taxon>
        <taxon>Malvaceae</taxon>
        <taxon>Malvoideae</taxon>
        <taxon>Gossypium</taxon>
    </lineage>
</organism>
<proteinExistence type="predicted"/>
<name>A0A7J8SY17_GOSDV</name>
<comment type="caution">
    <text evidence="1">The sequence shown here is derived from an EMBL/GenBank/DDBJ whole genome shotgun (WGS) entry which is preliminary data.</text>
</comment>
<accession>A0A7J8SY17</accession>
<dbReference type="Proteomes" id="UP000593561">
    <property type="component" value="Unassembled WGS sequence"/>
</dbReference>
<keyword evidence="2" id="KW-1185">Reference proteome</keyword>
<evidence type="ECO:0000313" key="2">
    <source>
        <dbReference type="Proteomes" id="UP000593561"/>
    </source>
</evidence>
<gene>
    <name evidence="1" type="ORF">Godav_003056</name>
</gene>